<evidence type="ECO:0000313" key="2">
    <source>
        <dbReference type="Proteomes" id="UP000183469"/>
    </source>
</evidence>
<dbReference type="RefSeq" id="WP_074671685.1">
    <property type="nucleotide sequence ID" value="NZ_FNQG01000005.1"/>
</dbReference>
<gene>
    <name evidence="1" type="ORF">SAMN05660648_01294</name>
</gene>
<dbReference type="EMBL" id="FNQG01000005">
    <property type="protein sequence ID" value="SDZ94372.1"/>
    <property type="molecule type" value="Genomic_DNA"/>
</dbReference>
<proteinExistence type="predicted"/>
<protein>
    <submittedName>
        <fullName evidence="1">5-bromo-4-chloroindolyl phosphate hydrolysis protein</fullName>
    </submittedName>
</protein>
<dbReference type="Proteomes" id="UP000183469">
    <property type="component" value="Unassembled WGS sequence"/>
</dbReference>
<dbReference type="InterPro" id="IPR018770">
    <property type="entry name" value="ChloroindolylP_hydrolase"/>
</dbReference>
<reference evidence="1 2" key="1">
    <citation type="submission" date="2016-10" db="EMBL/GenBank/DDBJ databases">
        <authorList>
            <person name="de Groot N.N."/>
        </authorList>
    </citation>
    <scope>NUCLEOTIDE SEQUENCE [LARGE SCALE GENOMIC DNA]</scope>
    <source>
        <strain evidence="1 2">DSM 2872</strain>
    </source>
</reference>
<dbReference type="Pfam" id="PF10112">
    <property type="entry name" value="Halogen_Hydrol"/>
    <property type="match status" value="1"/>
</dbReference>
<name>A0A1H3X6U3_SELRU</name>
<evidence type="ECO:0000313" key="1">
    <source>
        <dbReference type="EMBL" id="SDZ94372.1"/>
    </source>
</evidence>
<dbReference type="AlphaFoldDB" id="A0A1H3X6U3"/>
<accession>A0A1H3X6U3</accession>
<organism evidence="1 2">
    <name type="scientific">Selenomonas ruminantium</name>
    <dbReference type="NCBI Taxonomy" id="971"/>
    <lineage>
        <taxon>Bacteria</taxon>
        <taxon>Bacillati</taxon>
        <taxon>Bacillota</taxon>
        <taxon>Negativicutes</taxon>
        <taxon>Selenomonadales</taxon>
        <taxon>Selenomonadaceae</taxon>
        <taxon>Selenomonas</taxon>
    </lineage>
</organism>
<dbReference type="OrthoDB" id="1624905at2"/>
<sequence length="226" mass="24958">MDGTVILAIGILAVVVYKLSRGATSSAPERTVQDDKSAPLAKGQADYADISNSLHQLRDRELRGLALALQQRGGRIMSYLFQHPESLPAARHFLNYYQDRTAALLRQCVTLEQTEVNSPEAQEILRQTKETLHDFAAAYDKQFNKVMNLQLNDMEAELKVARQVLDGDGIEKGTRPQILDEEKTPAKTAAENGWLTPRNVGAAALTILGAVGLYKLLGKQNDKTEK</sequence>